<dbReference type="SUPFAM" id="SSF49562">
    <property type="entry name" value="C2 domain (Calcium/lipid-binding domain, CaLB)"/>
    <property type="match status" value="1"/>
</dbReference>
<comment type="subcellular location">
    <subcellularLocation>
        <location evidence="2">Synapse</location>
    </subcellularLocation>
</comment>
<feature type="compositionally biased region" description="Low complexity" evidence="3">
    <location>
        <begin position="3309"/>
        <end position="3318"/>
    </location>
</feature>
<feature type="compositionally biased region" description="Polar residues" evidence="3">
    <location>
        <begin position="5723"/>
        <end position="5732"/>
    </location>
</feature>
<dbReference type="PANTHER" id="PTHR12157:SF21">
    <property type="entry name" value="RAB3 INTERACTING MOLECULE, ISOFORM F"/>
    <property type="match status" value="1"/>
</dbReference>
<dbReference type="SMART" id="SM00239">
    <property type="entry name" value="C2"/>
    <property type="match status" value="1"/>
</dbReference>
<dbReference type="GO" id="GO:0006887">
    <property type="term" value="P:exocytosis"/>
    <property type="evidence" value="ECO:0007669"/>
    <property type="project" value="InterPro"/>
</dbReference>
<feature type="domain" description="PDZ" evidence="5">
    <location>
        <begin position="5632"/>
        <end position="5723"/>
    </location>
</feature>
<feature type="region of interest" description="Disordered" evidence="3">
    <location>
        <begin position="4344"/>
        <end position="4364"/>
    </location>
</feature>
<dbReference type="InterPro" id="IPR000008">
    <property type="entry name" value="C2_dom"/>
</dbReference>
<accession>A0A8R1TVD2</accession>
<reference evidence="6" key="2">
    <citation type="submission" date="2022-06" db="UniProtKB">
        <authorList>
            <consortium name="EnsemblMetazoa"/>
        </authorList>
    </citation>
    <scope>IDENTIFICATION</scope>
</reference>
<dbReference type="SUPFAM" id="SSF50156">
    <property type="entry name" value="PDZ domain-like"/>
    <property type="match status" value="1"/>
</dbReference>
<dbReference type="InterPro" id="IPR035892">
    <property type="entry name" value="C2_domain_sf"/>
</dbReference>
<dbReference type="GO" id="GO:0045202">
    <property type="term" value="C:synapse"/>
    <property type="evidence" value="ECO:0007669"/>
    <property type="project" value="UniProtKB-SubCell"/>
</dbReference>
<evidence type="ECO:0000256" key="2">
    <source>
        <dbReference type="ARBA" id="ARBA00034103"/>
    </source>
</evidence>
<feature type="domain" description="C2" evidence="4">
    <location>
        <begin position="5811"/>
        <end position="5935"/>
    </location>
</feature>
<feature type="compositionally biased region" description="Basic and acidic residues" evidence="3">
    <location>
        <begin position="5749"/>
        <end position="5760"/>
    </location>
</feature>
<dbReference type="InterPro" id="IPR001478">
    <property type="entry name" value="PDZ"/>
</dbReference>
<feature type="region of interest" description="Disordered" evidence="3">
    <location>
        <begin position="5723"/>
        <end position="5777"/>
    </location>
</feature>
<feature type="region of interest" description="Disordered" evidence="3">
    <location>
        <begin position="3944"/>
        <end position="3972"/>
    </location>
</feature>
<name>A0A8R1TVD2_ONCVO</name>
<dbReference type="Pfam" id="PF00595">
    <property type="entry name" value="PDZ"/>
    <property type="match status" value="1"/>
</dbReference>
<dbReference type="Gene3D" id="2.60.40.150">
    <property type="entry name" value="C2 domain"/>
    <property type="match status" value="1"/>
</dbReference>
<reference evidence="7" key="1">
    <citation type="submission" date="2013-10" db="EMBL/GenBank/DDBJ databases">
        <title>Genome sequencing of Onchocerca volvulus.</title>
        <authorList>
            <person name="Cotton J."/>
            <person name="Tsai J."/>
            <person name="Stanley E."/>
            <person name="Tracey A."/>
            <person name="Holroyd N."/>
            <person name="Lustigman S."/>
            <person name="Berriman M."/>
        </authorList>
    </citation>
    <scope>NUCLEOTIDE SEQUENCE</scope>
</reference>
<dbReference type="SMART" id="SM00228">
    <property type="entry name" value="PDZ"/>
    <property type="match status" value="1"/>
</dbReference>
<feature type="compositionally biased region" description="Polar residues" evidence="3">
    <location>
        <begin position="4938"/>
        <end position="4949"/>
    </location>
</feature>
<feature type="compositionally biased region" description="Polar residues" evidence="3">
    <location>
        <begin position="3945"/>
        <end position="3957"/>
    </location>
</feature>
<keyword evidence="7" id="KW-1185">Reference proteome</keyword>
<feature type="region of interest" description="Disordered" evidence="3">
    <location>
        <begin position="4220"/>
        <end position="4254"/>
    </location>
</feature>
<dbReference type="InterPro" id="IPR036034">
    <property type="entry name" value="PDZ_sf"/>
</dbReference>
<feature type="compositionally biased region" description="Low complexity" evidence="3">
    <location>
        <begin position="3599"/>
        <end position="3614"/>
    </location>
</feature>
<dbReference type="Pfam" id="PF00168">
    <property type="entry name" value="C2"/>
    <property type="match status" value="1"/>
</dbReference>
<feature type="compositionally biased region" description="Low complexity" evidence="3">
    <location>
        <begin position="1310"/>
        <end position="1325"/>
    </location>
</feature>
<sequence length="5981" mass="673817">MSSWLTFFRSRKIEEEGSNNSVEELRKKLSLNPSILQELDEEQQTHIREVFRRAQQSQKEARVVLNTKKLSRLSDIRFRGTIDENEEFFTVRDESFVQMDSLPETMEVIEACDSLFSPSYNCPESLVNDSKDTKNSSSEHPVNFTQSIKRLSRQLYRWMSSLDDDGGDILTSARKLVRFSTPLNIERNTEFAKYVSNMSHEICTLAIADSVCKTVLDQYCHWLCTVIFTAVYNELELKYGIDAEIDKYCSELTIGIFKCVYMNAVELLCGRERLHATWSRNDRDVHIALLRASSTTFKKSISYECIQSLAHLIDQESALHCHSEFDDDSAEEFCYVLLEEDKEKLSQELISVLQNFAEELWIHILALVLADVVLKNQDSTLQEQFPEIILSSLAQENIQRRNKNSFFSMDDHITFDESSCSVSSDEFINEYTLLDNEKDSLHIYMKQEVDGRMSPPLTLYEVDPARDIYLNPLLTDVWETKKQRPVFRSNSGSEDSETEWNTRQQYDSECYNNECFYVEKSTSTAKLSIDGKTGNAEVMKYIEQIIKEAESIVSHQAPSKTTQNAKIIDQERNIDNLEFDLMTGLQEWSSSTLSAMIHHSTTIFDNEIKLEHHTETDLSKTLKSKDGIDNQEMQKKWKKEIEKGHTLLHHEALSDLTTETANNYTEDEDNVQATISFPNRIHKDRNKQIPVEPCYSPDEDKISNISRLMSEMAFQDFKDKPIWQSYDFKDGKVKSCNEFDKGYNTEEAPTQFVISEKLKYEDNSIDLFKNDLDKLDPVFRNQKLNLVSAVESDDTDSIASDFLDQTYSNFDMVIRRGRNKDEQSFMVEKKKWGKSASEEIGKKLQIQENLKESRKSETKSDLHFELTMAEITEDKDQETCDLQQIDLENRGAALGVLHLINKRKHKEIKCNDFKVKKEEWKAEPYQQPEANQNHDQFKMNILQNLVAVPDKNIVDQKFNSLYSLMINAVNSQACIYETEAKKSANSSTFKPDLTISGVSKYNIIADNSRQPHIKQKVEDSAEETFGGFQTLQSPETKLPIDEDLIEVEDVKLDYFEKYDLEENQSEIISEQSKSTTSSATSGPDSQPESVDIQNMLQSDDMVPIDDMRLAEDVSPTGDVASVIDMVPSEEMVWSKDENSDENSDSKLMPKQNIEQNILNEDMVHLMDAIISKDSAIERISKFKDTVAADTSNLSPSDEARENLLSVDQATECSQFLTNEKMEHIYSVTRMAENETDVEKAAIPKESEFELTQDELEHIARISYLAKETFGERTSLQSPETKLPIDEDLIEVEDVKLDYFEKYDLEENQSEIISEQSKSTTSSATSGPDSQPESVDIQNMLQSDDMVPIDDMRLAEDVSPTGDVASVIDMVPSEEMVWNKVENSTNYFGLSPNEAFYGEGSDSKILLQIRSAENSLEGIVIAVDAQRFSGNSVHELLVSAVFDEDIRQQVIADEIAKDVVSTERVLSVEDIGNSENRIPYTVNIVPSEDIVSPPIVQLAKDMVSSDNVESYKNIVPSEQIVLHENANNFIAIVTECILSAEDIASTKNTIAAENMMDNFWQSKQVEESTESSIFGSNDDISFVSDGVIGEDQKELTKERLEYIAYINQMARKDLCISKPVKNEDSQFEVNHEELEGIARFANVDREAFDQSEMPKVVQTKSITVAEHTANEKLNEILPVVKLEHVNYVGKITKHKFPSFDYCKDTSDSQKTSLLISLNDKLELTAEELEHIAITCLAEKSFSKFQNIKLQLLQRQPMSKNQNEVRFDFNVETGKERYEFFLSDGQSVMNSAMLGGVEVYETDHEHLKDDKSLMLLHGSLTVPLDEVSNIDDSYKKKNLIQIQKNTQVDQVSVDDGHSIGNPDIGFCGPVIQRLYPETEIAYTKFQRFHSSHKDIYMNSPPKKLSAEETVTVKSVKVSRKLRNAEDEYIELADQESDSEDFEHSDRTGKNWNLSSFEPCPTISSITGVPGEVARGVILTDKSVVCDQLALSGDLSEEPLSHYNIPQVIRIDSVTGTDYFDEKQHEENGIEHINMLAKEGPQNEQIGLDDDILKSGSELIMEDLENPSRMTLSPESLSRWQKKFAFEGPWERCTKQKQSIIDKSVMKSWMDESRIRIRRNEQLSDDDTNNFSKISCKCNEIIEGERGTMFIKGKSYSRIQPNGKVEFSLEHSNHGLIDGFHVTSTVTYTDRLYKKMTQNLRFSQKVPHYGRANFWKTFNDEKEYAAKTDIEGMKPSFTRASSVFVVYTDQNLLTSQSTLLGKERKKDSAEKTVIRQDNSEVSISNTTSKVENTTDIGINSIEQADSTFDVASIASVSQNGWERSRKTCSFPGSLISQSMFTKVGNGEGKESLKRSSTWLLKNEKPRGTHEMNIFERCERESIAGDGSMLYHADCLMRLNFFAERITEQIAELAAVELGNRFRAELNPRARYFLQMRADIDSQAESAPLTSSESDEEIERKIALGLTEQIEQYSVTVPESGSSHQSSSWFSLFGGGTVNGEDRSRSPISFIWRTSHRQGDALSRKSSPDGRDEFMDLLRRTSGASRNGSDISTKLPDSALAGLSSEERDHIEKVLSAAKRRSRSSQSLSMAARRQSIYKLPDMNDFALCERTHIKGVIEKAGKGAFPFVIKVTKADSVKESSMDAAEEKSDNTVNQMKSDTNELEESMDGNKSRVLLKTSIERFSLSGRLAKQQNEQILGEIAPKTNTVRLGQESTLDAKVHLQKNRKSEEVSCGISDAEMKHIQKVTEAAVMMEDDIQWMKWPSNDHEIVENLKNITAINSLTESKTAEKVNMSVGLNMEWKSEPNKKDVLTRVSAIGRIESGKILDTKEMVYEMHHEKVEDSGTSAANSIGDTNLLQEVPCLKSTVIKMDEEDFNRAESGTIGMQTMKNFQNYERLEMKLTEEEIMHIKELKEQINYPGKLENPILKEVMETEIAGLTDEEFEQIRLVNDRAKQLEKLDEFNIFAPGETEKYKYRETQDICTTEKELEHIRAAGERAKELQAVDGSFSGEFKTDKPKKDKEGKLLQIKAMEKRAKEVESFATLRTEKTVIVDDLKENKDIIPSRKKTLVCSVEGEAKHLQNGILEKKEAGTMQGQEKENYILTEEELMQIRAVEQRAKQMKEIYIFERQSTGIVEKRKGSDLKTNGLLTEEMSKDQLTKEELEHIKEEERNALLQLEMTVLERFSMEDEMTGKTNQMEPQQKEVALSKTAFNKFASMLNPVKNSIITMLPFKGNADEAKLFQNSTSVDDLSKANRQNMEKSMQAHLENQKFEIEIPTANKTNPAHINEVLITTKNLASEQTANEYGENQDSEYMSSSESSNFGPGTSDENEEIDQNSVKSFDLFPETLSSTPRFTNDTDLPEVKEPLTKYDIIRNTDLSLEVIPSSTHMKLLPNSKTEVFSHGIRYSAIDEENTDRFAGLTKEEIEHIEMVDLQFKLANAENVSKVSIHNDDDSEVENDVNFVNELIVNAKVYDSQRKEPVIDERGPKALHTVNVDDEVKSDTHAFTESVKSKKDILHNVSEMDTLMEQSVKRDFTVNKQSESWQSAHAKRDIKMKSLEEFGCEANIGKWCEERLSLLRNSLCTEEIAEIPETEENASGESLHLLPSLSLSPPSSSSSIGPSKAFAGIAHLPIDQASKLAATVVQASALHVHASESTSQLYASSYFASSTTLQQKTQQQQQQQQYLPEKEQQWNTERAPRVATKIMFGSLSRLAGDAFKGAKQATEQLVQVAQHAASTSDLTTITKPKLPQKVSSSYPISSSPSLLENELLPGLDDLSEEERQKIMAVMASAELDTTSTSISGSPAPVKISVSHTVDSFFKNENRRDSVRRLSEQSQVDSGSINEVESKLSAMMPFSVSTDSVDEVDLSCLSPAERNQIISVMKAAESEESNIIPSSLVPALTILPPITPVNDEFHDKLARLSPFERQQILAVMKAAQEEHFEATHAVSSHPLSQSETSGAYDDGNEWRESKNSGYTDDTCAKIAEKNIQEIEKNEILMSFMESSATTSIDVALPQMNSDHTITEDSNCDPSVTKVNMISSVVIGTNIQEADSPSAPGSSDYGSTDFDYTYGDDRRFIFDGVTQMEDFSKENQDADSGIGTLDWSDQGHYEWTERKPRMWTTVFSEEEEKSDIDMQKHGKSAEDHIKAVDSRHQIVALTDVSENTVKESSVITEKNLCKADTAQDSDEQCFIKTDSSPKKAIETTAQHEILKTAHIMRTPPAITVTDHGDGIRIAADDDSDAETSPSSDEDDYPDQVIEVPSAPSKSYDEVEKEQEQQEAFGKAVLQQIQAFGEAANDEFDVQWVHDNLIKNEVISNIFAHDESTTPAVAYDTILLSVETEHADKTSSSNMINSERKNPFLNTDDNDSTLKIVEENENSLESEDLDYTAAASYYNSQSFLTHRPGSVYTIPEDKEQDDGQVSTDSKFYAKEMVRRVRAESSFLKATSKSSALSDATTALNIVSTLNSTQKGRDVTTTVYSSDYYSQLQKRQNEALKQTLFHGTETDTRTPAVEANVVSFEASVQLEHITTSSSTIVQKEPAFTLSSGGVSSCNSAMLFDFSSHRMALASFSGIKNGRTDEMKISTNLAANKNDSGTDVLEMSAGITRHLKSEASPNSVCNIPSFHKKLGQPFNSPSKAKSALLSETLGSGLDSNVAVVSHRFENDPIATRLKRSPAMMLMGGQQHHVPSASTTTEILSTACIPTLFSQTVPKEDDVQCSTSLEMGRRKLPSIPTQRAEKVSETFPAPIYLTSSAPLVSPSPDRQYHSQDPRAYSQPTFRTASLSNLSLSSPSTAYCHTVDPAILPGAAIVNAKPKLLLRQTTSAAAGDRSSVLGNSSGTKMPSPLARVLLKKELKEVLERRRESLEACEIEANQRQYIVHRMLITGLLPEYRSVDIDNIPNVIPCLLPVELISGARVVPSEVPSATTSVTTTPVPERSSIPPSLSPVQSGTQEVGISTDDLCSEPKFKSVGVQSESSFATVTAYTAVPSSVYHTTAASVRRQMEHDRFDAFATNTDVTTVLQPRFRSTETQTNGIMTYETHSNRTSSRRHRSSASNLFSASEPNLLESTAKYFAEYDRQLREHGRRLKNRFAFSDDDPANRETRKQRVIDELAQRKEKISSMIDLYSPSAFPTIHPTSDYSSTVPHYGSLPRIDFPTTRSPRSNRCDYINRNSIRPSFGYGSLPRNYERYTDRNYGDAQNDYFQSLPFPAGRYDALSRSWNNVNPTAAEDSILDPRTRLYATRPTNYLDPWLSYQRLPESNVTFGRPSMKAAYDDSYRPQYMSGTRAQNFDDPQSLPNTDIISQYANYLSNQFITNQQKLMNGYPAEERMYFSQAKKRPCSVPRYRSSTTIGQALPMDPLPSMDVDSSCLHPNQSIQHPIIPDPYVNFPSYMQNEHYENWPWYQQFSYASSNAVDNNALLPYHYSNHFPQTSNTLPGSSPLLGQVYSRNDANYGSRPIHSATEYGNYYRDRAASYQLRDFSNRNYAVRSHDPYIPCSNQYYAGNRYLDAGEQPYSLSQPSAFLNNYAPTSQQPGHLSRAWSNGNIPMNSYDAVYPKKDALNRMYTTLSNQHSMRPQHYGDCNHVSSLGRHDRKTRRYQVKELTGNQLRQSSDDSDGGVITIIQRDRVRPTNIKKILLTRKYHDTNVYNDIGIRVIGGKKLPNGELAAFVSTINRGKARETLGEIKEGDRVLEWNGILLTGKTFEEVEQVIVASRGEIEMVVASSPTSNMQITSSDIERSKTIEKPKSRREQKHDETHNHSQKSEAPPVPAHRCADGRTSLSSYSYPALKPTMDGKTTPLQPRNHAVCMQQADALGYLNVALAYNRPTSTLMVKVLSAKSLSYRQYCNAIFYPNPFVKIYLLPGRRVSSKRRTKFVPNTSDPVWNQTLEYTVPFHELYSHYLEFTVWDYDKLNDNNALGKVVISLSDPYALNGTSRWYPLHATDNDLAVLRLPSPEFHATVGTVNGCSVPQYNPKSLDINCPTI</sequence>
<proteinExistence type="predicted"/>
<dbReference type="CDD" id="cd06714">
    <property type="entry name" value="PDZ_RIM-like"/>
    <property type="match status" value="1"/>
</dbReference>
<evidence type="ECO:0000313" key="7">
    <source>
        <dbReference type="Proteomes" id="UP000024404"/>
    </source>
</evidence>
<feature type="region of interest" description="Disordered" evidence="3">
    <location>
        <begin position="3591"/>
        <end position="3614"/>
    </location>
</feature>
<feature type="compositionally biased region" description="Low complexity" evidence="3">
    <location>
        <begin position="4923"/>
        <end position="4937"/>
    </location>
</feature>
<keyword evidence="1" id="KW-0770">Synapse</keyword>
<evidence type="ECO:0000313" key="6">
    <source>
        <dbReference type="EnsemblMetazoa" id="OVOC5309.1"/>
    </source>
</evidence>
<dbReference type="PROSITE" id="PS50004">
    <property type="entry name" value="C2"/>
    <property type="match status" value="1"/>
</dbReference>
<evidence type="ECO:0000256" key="3">
    <source>
        <dbReference type="SAM" id="MobiDB-lite"/>
    </source>
</evidence>
<organism evidence="6 7">
    <name type="scientific">Onchocerca volvulus</name>
    <dbReference type="NCBI Taxonomy" id="6282"/>
    <lineage>
        <taxon>Eukaryota</taxon>
        <taxon>Metazoa</taxon>
        <taxon>Ecdysozoa</taxon>
        <taxon>Nematoda</taxon>
        <taxon>Chromadorea</taxon>
        <taxon>Rhabditida</taxon>
        <taxon>Spirurina</taxon>
        <taxon>Spiruromorpha</taxon>
        <taxon>Filarioidea</taxon>
        <taxon>Onchocercidae</taxon>
        <taxon>Onchocerca</taxon>
    </lineage>
</organism>
<evidence type="ECO:0000256" key="1">
    <source>
        <dbReference type="ARBA" id="ARBA00023018"/>
    </source>
</evidence>
<dbReference type="EnsemblMetazoa" id="OVOC5309.1">
    <property type="protein sequence ID" value="OVOC5309.1"/>
    <property type="gene ID" value="WBGene00242118"/>
</dbReference>
<dbReference type="GO" id="GO:0031267">
    <property type="term" value="F:small GTPase binding"/>
    <property type="evidence" value="ECO:0007669"/>
    <property type="project" value="InterPro"/>
</dbReference>
<dbReference type="GO" id="GO:0016020">
    <property type="term" value="C:membrane"/>
    <property type="evidence" value="ECO:0007669"/>
    <property type="project" value="InterPro"/>
</dbReference>
<feature type="region of interest" description="Disordered" evidence="3">
    <location>
        <begin position="4923"/>
        <end position="4949"/>
    </location>
</feature>
<feature type="region of interest" description="Disordered" evidence="3">
    <location>
        <begin position="3303"/>
        <end position="3331"/>
    </location>
</feature>
<dbReference type="PROSITE" id="PS50106">
    <property type="entry name" value="PDZ"/>
    <property type="match status" value="1"/>
</dbReference>
<dbReference type="EMBL" id="CMVM020000154">
    <property type="status" value="NOT_ANNOTATED_CDS"/>
    <property type="molecule type" value="Genomic_DNA"/>
</dbReference>
<feature type="compositionally biased region" description="Acidic residues" evidence="3">
    <location>
        <begin position="4235"/>
        <end position="4252"/>
    </location>
</feature>
<protein>
    <submittedName>
        <fullName evidence="6">Uncharacterized protein</fullName>
    </submittedName>
</protein>
<dbReference type="InterPro" id="IPR039032">
    <property type="entry name" value="Rim-like"/>
</dbReference>
<feature type="region of interest" description="Disordered" evidence="3">
    <location>
        <begin position="1066"/>
        <end position="1090"/>
    </location>
</feature>
<evidence type="ECO:0000259" key="5">
    <source>
        <dbReference type="PROSITE" id="PS50106"/>
    </source>
</evidence>
<dbReference type="Proteomes" id="UP000024404">
    <property type="component" value="Unassembled WGS sequence"/>
</dbReference>
<evidence type="ECO:0000259" key="4">
    <source>
        <dbReference type="PROSITE" id="PS50004"/>
    </source>
</evidence>
<dbReference type="Gene3D" id="2.30.42.10">
    <property type="match status" value="1"/>
</dbReference>
<feature type="compositionally biased region" description="Basic and acidic residues" evidence="3">
    <location>
        <begin position="5733"/>
        <end position="5743"/>
    </location>
</feature>
<dbReference type="PANTHER" id="PTHR12157">
    <property type="entry name" value="REGULATING SYNAPTIC MEMBRANE EXOCYTOSIS PROTEIN"/>
    <property type="match status" value="1"/>
</dbReference>
<feature type="compositionally biased region" description="Low complexity" evidence="3">
    <location>
        <begin position="1066"/>
        <end position="1081"/>
    </location>
</feature>
<feature type="region of interest" description="Disordered" evidence="3">
    <location>
        <begin position="1310"/>
        <end position="1334"/>
    </location>
</feature>